<evidence type="ECO:0000256" key="1">
    <source>
        <dbReference type="ARBA" id="ARBA00001554"/>
    </source>
</evidence>
<keyword evidence="5 7" id="KW-0456">Lyase</keyword>
<dbReference type="Gene3D" id="3.30.1360.20">
    <property type="entry name" value="Transcriptional coactivator/pterin dehydratase"/>
    <property type="match status" value="1"/>
</dbReference>
<name>A0ABU2BNA9_9MICC</name>
<gene>
    <name evidence="7" type="ORF">J2S64_003808</name>
</gene>
<reference evidence="7 8" key="1">
    <citation type="submission" date="2023-07" db="EMBL/GenBank/DDBJ databases">
        <title>Sequencing the genomes of 1000 actinobacteria strains.</title>
        <authorList>
            <person name="Klenk H.-P."/>
        </authorList>
    </citation>
    <scope>NUCLEOTIDE SEQUENCE [LARGE SCALE GENOMIC DNA]</scope>
    <source>
        <strain evidence="7 8">DSM 20167</strain>
    </source>
</reference>
<dbReference type="GO" id="GO:0008124">
    <property type="term" value="F:4-alpha-hydroxytetrahydrobiopterin dehydratase activity"/>
    <property type="evidence" value="ECO:0007669"/>
    <property type="project" value="UniProtKB-EC"/>
</dbReference>
<evidence type="ECO:0000256" key="4">
    <source>
        <dbReference type="ARBA" id="ARBA00021735"/>
    </source>
</evidence>
<sequence>MDLDKNSPTRVLSTYEVARALKELPSWRERHGALVCAWEFPDSRKAVDFLAIVAEAAERQGHHPDVDWRWNTIFLSTTSHDVGSEITLRDVALATLLEFAAADSAAVAAPQRHQDVHLGIDTRDPARLEDFWIDVMGYRKGRDGDLVDPAGRNPRIWFQETETPNPNRMHIDKYISRSGLEHAQAELEASAGTGDRTHEPSWTIYTDADGNRVCLCTSDGEQPPALDQPALD</sequence>
<dbReference type="EC" id="4.2.1.96" evidence="3"/>
<evidence type="ECO:0000313" key="7">
    <source>
        <dbReference type="EMBL" id="MDR7360117.1"/>
    </source>
</evidence>
<dbReference type="SUPFAM" id="SSF55248">
    <property type="entry name" value="PCD-like"/>
    <property type="match status" value="1"/>
</dbReference>
<dbReference type="PANTHER" id="PTHR12599">
    <property type="entry name" value="PTERIN-4-ALPHA-CARBINOLAMINE DEHYDRATASE"/>
    <property type="match status" value="1"/>
</dbReference>
<dbReference type="Gene3D" id="3.10.180.10">
    <property type="entry name" value="2,3-Dihydroxybiphenyl 1,2-Dioxygenase, domain 1"/>
    <property type="match status" value="1"/>
</dbReference>
<dbReference type="SUPFAM" id="SSF54593">
    <property type="entry name" value="Glyoxalase/Bleomycin resistance protein/Dihydroxybiphenyl dioxygenase"/>
    <property type="match status" value="1"/>
</dbReference>
<comment type="similarity">
    <text evidence="2">Belongs to the pterin-4-alpha-carbinolamine dehydratase family.</text>
</comment>
<feature type="domain" description="Glyoxalase-like" evidence="6">
    <location>
        <begin position="119"/>
        <end position="216"/>
    </location>
</feature>
<proteinExistence type="inferred from homology"/>
<evidence type="ECO:0000256" key="3">
    <source>
        <dbReference type="ARBA" id="ARBA00013252"/>
    </source>
</evidence>
<dbReference type="EMBL" id="JAVDYI010000001">
    <property type="protein sequence ID" value="MDR7360117.1"/>
    <property type="molecule type" value="Genomic_DNA"/>
</dbReference>
<dbReference type="Pfam" id="PF18029">
    <property type="entry name" value="Glyoxalase_6"/>
    <property type="match status" value="1"/>
</dbReference>
<dbReference type="Pfam" id="PF01329">
    <property type="entry name" value="Pterin_4a"/>
    <property type="match status" value="1"/>
</dbReference>
<keyword evidence="8" id="KW-1185">Reference proteome</keyword>
<organism evidence="7 8">
    <name type="scientific">Paeniglutamicibacter sulfureus</name>
    <dbReference type="NCBI Taxonomy" id="43666"/>
    <lineage>
        <taxon>Bacteria</taxon>
        <taxon>Bacillati</taxon>
        <taxon>Actinomycetota</taxon>
        <taxon>Actinomycetes</taxon>
        <taxon>Micrococcales</taxon>
        <taxon>Micrococcaceae</taxon>
        <taxon>Paeniglutamicibacter</taxon>
    </lineage>
</organism>
<dbReference type="InterPro" id="IPR001533">
    <property type="entry name" value="Pterin_deHydtase"/>
</dbReference>
<dbReference type="PANTHER" id="PTHR12599:SF0">
    <property type="entry name" value="PTERIN-4-ALPHA-CARBINOLAMINE DEHYDRATASE"/>
    <property type="match status" value="1"/>
</dbReference>
<evidence type="ECO:0000256" key="5">
    <source>
        <dbReference type="ARBA" id="ARBA00023239"/>
    </source>
</evidence>
<accession>A0ABU2BNA9</accession>
<protein>
    <recommendedName>
        <fullName evidence="4">Putative pterin-4-alpha-carbinolamine dehydratase</fullName>
        <ecNumber evidence="3">4.2.1.96</ecNumber>
    </recommendedName>
</protein>
<comment type="caution">
    <text evidence="7">The sequence shown here is derived from an EMBL/GenBank/DDBJ whole genome shotgun (WGS) entry which is preliminary data.</text>
</comment>
<evidence type="ECO:0000259" key="6">
    <source>
        <dbReference type="Pfam" id="PF18029"/>
    </source>
</evidence>
<dbReference type="InterPro" id="IPR029068">
    <property type="entry name" value="Glyas_Bleomycin-R_OHBP_Dase"/>
</dbReference>
<dbReference type="CDD" id="cd00488">
    <property type="entry name" value="PCD_DCoH"/>
    <property type="match status" value="1"/>
</dbReference>
<dbReference type="Proteomes" id="UP001183817">
    <property type="component" value="Unassembled WGS sequence"/>
</dbReference>
<dbReference type="InterPro" id="IPR041581">
    <property type="entry name" value="Glyoxalase_6"/>
</dbReference>
<dbReference type="InterPro" id="IPR036428">
    <property type="entry name" value="PCD_sf"/>
</dbReference>
<evidence type="ECO:0000313" key="8">
    <source>
        <dbReference type="Proteomes" id="UP001183817"/>
    </source>
</evidence>
<evidence type="ECO:0000256" key="2">
    <source>
        <dbReference type="ARBA" id="ARBA00006472"/>
    </source>
</evidence>
<dbReference type="RefSeq" id="WP_302265570.1">
    <property type="nucleotide sequence ID" value="NZ_BAAAWO010000001.1"/>
</dbReference>
<comment type="catalytic activity">
    <reaction evidence="1">
        <text>(4aS,6R)-4a-hydroxy-L-erythro-5,6,7,8-tetrahydrobiopterin = (6R)-L-erythro-6,7-dihydrobiopterin + H2O</text>
        <dbReference type="Rhea" id="RHEA:11920"/>
        <dbReference type="ChEBI" id="CHEBI:15377"/>
        <dbReference type="ChEBI" id="CHEBI:15642"/>
        <dbReference type="ChEBI" id="CHEBI:43120"/>
        <dbReference type="EC" id="4.2.1.96"/>
    </reaction>
</comment>